<feature type="transmembrane region" description="Helical" evidence="4">
    <location>
        <begin position="45"/>
        <end position="64"/>
    </location>
</feature>
<feature type="transmembrane region" description="Helical" evidence="4">
    <location>
        <begin position="12"/>
        <end position="33"/>
    </location>
</feature>
<keyword evidence="2 4" id="KW-1133">Transmembrane helix</keyword>
<comment type="caution">
    <text evidence="6">The sequence shown here is derived from an EMBL/GenBank/DDBJ whole genome shotgun (WGS) entry which is preliminary data.</text>
</comment>
<feature type="transmembrane region" description="Helical" evidence="4">
    <location>
        <begin position="363"/>
        <end position="383"/>
    </location>
</feature>
<sequence length="390" mass="40924">MTIAQRRIVTTVMFCHFIASFAALGMPPFFALILSESLHNSNAYLAGWFYVVPTFFTALASPWWGAFADRIGKKVSLLRAQLGLSASFLLAGYSNSTGLFFLALALQGILGGTFAASNAYLATLSSGPALTRNLTLMQGSARAALVVAPAVLGLFAASVSPIKLYRYLALLPLAAALLLWLLPEPSKTADNGKPSKNTCASLPLLSANSVYLLQFAFVFATVATYPYFIPYAQGLASVTVELAGLLFGLPNLLYLVTAGILTRAFGQQASPAALAWLFALVAASLFAQAGTQSLAGLILWRALMGLAMTGCFIALHALVAALVHESNAGRTFGRLESGSKWGAVAAGLAAGVIVEGFGPHTPFLLGAGIMTVAAVWLAIANFCRRCIENT</sequence>
<keyword evidence="1 4" id="KW-0812">Transmembrane</keyword>
<evidence type="ECO:0000313" key="7">
    <source>
        <dbReference type="Proteomes" id="UP000733744"/>
    </source>
</evidence>
<dbReference type="SUPFAM" id="SSF103473">
    <property type="entry name" value="MFS general substrate transporter"/>
    <property type="match status" value="1"/>
</dbReference>
<dbReference type="InterPro" id="IPR036259">
    <property type="entry name" value="MFS_trans_sf"/>
</dbReference>
<dbReference type="PANTHER" id="PTHR23546:SF1">
    <property type="entry name" value="MEMBRANE PROTEIN"/>
    <property type="match status" value="1"/>
</dbReference>
<evidence type="ECO:0000313" key="6">
    <source>
        <dbReference type="EMBL" id="TRW90644.1"/>
    </source>
</evidence>
<dbReference type="PROSITE" id="PS50850">
    <property type="entry name" value="MFS"/>
    <property type="match status" value="1"/>
</dbReference>
<reference evidence="6 7" key="1">
    <citation type="journal article" date="2019" name="Antonie Van Leeuwenhoek">
        <title>Description of 'Ca. Methylobacter oryzae' KRF1, a novel species from the environmentally important Methylobacter clade 2.</title>
        <authorList>
            <person name="Khatri K."/>
            <person name="Mohite J.A."/>
            <person name="Pandit P.S."/>
            <person name="Bahulikar R."/>
            <person name="Rahalkar M.C."/>
        </authorList>
    </citation>
    <scope>NUCLEOTIDE SEQUENCE [LARGE SCALE GENOMIC DNA]</scope>
    <source>
        <strain evidence="6 7">KRF1</strain>
    </source>
</reference>
<dbReference type="RefSeq" id="WP_127030042.1">
    <property type="nucleotide sequence ID" value="NZ_RYFG02000117.1"/>
</dbReference>
<keyword evidence="7" id="KW-1185">Reference proteome</keyword>
<gene>
    <name evidence="6" type="ORF">EKO24_018670</name>
</gene>
<evidence type="ECO:0000256" key="1">
    <source>
        <dbReference type="ARBA" id="ARBA00022692"/>
    </source>
</evidence>
<dbReference type="Pfam" id="PF07690">
    <property type="entry name" value="MFS_1"/>
    <property type="match status" value="1"/>
</dbReference>
<dbReference type="Gene3D" id="1.20.1250.20">
    <property type="entry name" value="MFS general substrate transporter like domains"/>
    <property type="match status" value="1"/>
</dbReference>
<evidence type="ECO:0000256" key="4">
    <source>
        <dbReference type="SAM" id="Phobius"/>
    </source>
</evidence>
<feature type="domain" description="Major facilitator superfamily (MFS) profile" evidence="5">
    <location>
        <begin position="8"/>
        <end position="385"/>
    </location>
</feature>
<feature type="transmembrane region" description="Helical" evidence="4">
    <location>
        <begin position="99"/>
        <end position="121"/>
    </location>
</feature>
<feature type="transmembrane region" description="Helical" evidence="4">
    <location>
        <begin position="202"/>
        <end position="222"/>
    </location>
</feature>
<dbReference type="InterPro" id="IPR020846">
    <property type="entry name" value="MFS_dom"/>
</dbReference>
<feature type="transmembrane region" description="Helical" evidence="4">
    <location>
        <begin position="242"/>
        <end position="261"/>
    </location>
</feature>
<protein>
    <submittedName>
        <fullName evidence="6">MFS transporter</fullName>
    </submittedName>
</protein>
<feature type="transmembrane region" description="Helical" evidence="4">
    <location>
        <begin position="297"/>
        <end position="320"/>
    </location>
</feature>
<name>A0ABY3C5Z5_9GAMM</name>
<evidence type="ECO:0000256" key="3">
    <source>
        <dbReference type="ARBA" id="ARBA00023136"/>
    </source>
</evidence>
<dbReference type="PANTHER" id="PTHR23546">
    <property type="entry name" value="TRANSPORT PROTEIN"/>
    <property type="match status" value="1"/>
</dbReference>
<organism evidence="6 7">
    <name type="scientific">Candidatus Methylobacter oryzae</name>
    <dbReference type="NCBI Taxonomy" id="2497749"/>
    <lineage>
        <taxon>Bacteria</taxon>
        <taxon>Pseudomonadati</taxon>
        <taxon>Pseudomonadota</taxon>
        <taxon>Gammaproteobacteria</taxon>
        <taxon>Methylococcales</taxon>
        <taxon>Methylococcaceae</taxon>
        <taxon>Methylobacter</taxon>
    </lineage>
</organism>
<evidence type="ECO:0000256" key="2">
    <source>
        <dbReference type="ARBA" id="ARBA00022989"/>
    </source>
</evidence>
<dbReference type="InterPro" id="IPR011701">
    <property type="entry name" value="MFS"/>
</dbReference>
<dbReference type="Proteomes" id="UP000733744">
    <property type="component" value="Unassembled WGS sequence"/>
</dbReference>
<feature type="transmembrane region" description="Helical" evidence="4">
    <location>
        <begin position="273"/>
        <end position="291"/>
    </location>
</feature>
<evidence type="ECO:0000259" key="5">
    <source>
        <dbReference type="PROSITE" id="PS50850"/>
    </source>
</evidence>
<dbReference type="EMBL" id="RYFG02000117">
    <property type="protein sequence ID" value="TRW90644.1"/>
    <property type="molecule type" value="Genomic_DNA"/>
</dbReference>
<feature type="transmembrane region" description="Helical" evidence="4">
    <location>
        <begin position="141"/>
        <end position="158"/>
    </location>
</feature>
<accession>A0ABY3C5Z5</accession>
<proteinExistence type="predicted"/>
<keyword evidence="3 4" id="KW-0472">Membrane</keyword>
<feature type="transmembrane region" description="Helical" evidence="4">
    <location>
        <begin position="164"/>
        <end position="182"/>
    </location>
</feature>